<reference evidence="2" key="1">
    <citation type="submission" date="2023-03" db="EMBL/GenBank/DDBJ databases">
        <title>Edaphobacter sp.</title>
        <authorList>
            <person name="Huber K.J."/>
            <person name="Papendorf J."/>
            <person name="Pilke C."/>
            <person name="Bunk B."/>
            <person name="Sproeer C."/>
            <person name="Pester M."/>
        </authorList>
    </citation>
    <scope>NUCLEOTIDE SEQUENCE</scope>
    <source>
        <strain evidence="2">DSM 110680</strain>
    </source>
</reference>
<dbReference type="InterPro" id="IPR011989">
    <property type="entry name" value="ARM-like"/>
</dbReference>
<dbReference type="Gene3D" id="1.10.10.1320">
    <property type="entry name" value="Anti-sigma factor, zinc-finger domain"/>
    <property type="match status" value="1"/>
</dbReference>
<feature type="domain" description="Putative zinc-finger" evidence="1">
    <location>
        <begin position="3"/>
        <end position="36"/>
    </location>
</feature>
<dbReference type="InterPro" id="IPR016024">
    <property type="entry name" value="ARM-type_fold"/>
</dbReference>
<name>A0AAU7DPT5_9BACT</name>
<dbReference type="RefSeq" id="WP_348263999.1">
    <property type="nucleotide sequence ID" value="NZ_CP121196.1"/>
</dbReference>
<evidence type="ECO:0000313" key="2">
    <source>
        <dbReference type="EMBL" id="XBH18781.1"/>
    </source>
</evidence>
<dbReference type="SUPFAM" id="SSF48371">
    <property type="entry name" value="ARM repeat"/>
    <property type="match status" value="1"/>
</dbReference>
<sequence>MNCELAHERIVLAAYRELSDEQAHELDRHLAACPECSQEQQQLQALKTLATAYPVVEPDPNLVARSRIRLEEALDALPPKRWYERIGQRIVNNFSNLQAAPVAALLLLIVGAGAGTLGGYEYAQARAAHAAGRKPSMIAANAVPNSDSAQATTVAPTASAEVSNISSIVRQPNSEIVDVTYNQVVPQHIEGSLDDPAIRQLLMLASENASSQGVRDDSVGLLAAECRAGHACQGEGIRDALMVALRYDKSETVREKALEGLQPYVAEDMRVRDAVLEALLNDSDPRIRSAAISELEPVSADTSVRRVLSTIANSDHNPHIRTVSRQALNRAPVFQ</sequence>
<proteinExistence type="predicted"/>
<evidence type="ECO:0000259" key="1">
    <source>
        <dbReference type="Pfam" id="PF13490"/>
    </source>
</evidence>
<dbReference type="InterPro" id="IPR027383">
    <property type="entry name" value="Znf_put"/>
</dbReference>
<dbReference type="InterPro" id="IPR041916">
    <property type="entry name" value="Anti_sigma_zinc_sf"/>
</dbReference>
<dbReference type="Pfam" id="PF13646">
    <property type="entry name" value="HEAT_2"/>
    <property type="match status" value="1"/>
</dbReference>
<dbReference type="Pfam" id="PF13490">
    <property type="entry name" value="zf-HC2"/>
    <property type="match status" value="1"/>
</dbReference>
<organism evidence="2">
    <name type="scientific">Telmatobacter sp. DSM 110680</name>
    <dbReference type="NCBI Taxonomy" id="3036704"/>
    <lineage>
        <taxon>Bacteria</taxon>
        <taxon>Pseudomonadati</taxon>
        <taxon>Acidobacteriota</taxon>
        <taxon>Terriglobia</taxon>
        <taxon>Terriglobales</taxon>
        <taxon>Acidobacteriaceae</taxon>
        <taxon>Telmatobacter</taxon>
    </lineage>
</organism>
<accession>A0AAU7DPT5</accession>
<dbReference type="AlphaFoldDB" id="A0AAU7DPT5"/>
<protein>
    <submittedName>
        <fullName evidence="2">HEAT repeat domain-containing protein</fullName>
    </submittedName>
</protein>
<dbReference type="Gene3D" id="1.25.10.10">
    <property type="entry name" value="Leucine-rich Repeat Variant"/>
    <property type="match status" value="1"/>
</dbReference>
<gene>
    <name evidence="2" type="ORF">P8935_05575</name>
</gene>
<dbReference type="EMBL" id="CP121196">
    <property type="protein sequence ID" value="XBH18781.1"/>
    <property type="molecule type" value="Genomic_DNA"/>
</dbReference>